<evidence type="ECO:0000256" key="7">
    <source>
        <dbReference type="ARBA" id="ARBA00022771"/>
    </source>
</evidence>
<evidence type="ECO:0000256" key="8">
    <source>
        <dbReference type="ARBA" id="ARBA00022833"/>
    </source>
</evidence>
<dbReference type="Proteomes" id="UP000000361">
    <property type="component" value="Chromosome 1"/>
</dbReference>
<keyword evidence="7" id="KW-0863">Zinc-finger</keyword>
<sequence length="345" mass="38069">MSRKRYDLERIKAIPIATVAADLGFALSPRGTGRCRLPGHPDQRPSFSLRSISNGFSCFGCQRSGSVIDLVMAMDNLDFLAACRWLDDNYLNSISAQPRSRRRPSTIQQTLPVPVQSSSHGMAPEVYGWILDQSPLSASGRAYLQRRAFSAETIAHFRVGQIGDRTSLFRRALSAFGMPRLEEAGLVMQGRYGPLLCLPSNYLLFPFLQDGTVTYLQARRADDGKEYRWFCPAKLLPPPYNLDALAKPGSTITICEGITDVLSAHELGMLPIGLLGAMRNLGTDIIDRLIGRNVAIFADADRSGRSLAKRLSDRLAARGITVVTKQLPPEVNDLNDYLRSRRGIA</sequence>
<accession>A1AZ66</accession>
<dbReference type="KEGG" id="pde:Pden_0446"/>
<dbReference type="SMART" id="SM00400">
    <property type="entry name" value="ZnF_CHCC"/>
    <property type="match status" value="1"/>
</dbReference>
<dbReference type="GO" id="GO:0005737">
    <property type="term" value="C:cytoplasm"/>
    <property type="evidence" value="ECO:0007669"/>
    <property type="project" value="TreeGrafter"/>
</dbReference>
<reference evidence="12" key="1">
    <citation type="submission" date="2006-12" db="EMBL/GenBank/DDBJ databases">
        <title>Complete sequence of chromosome 1 of Paracoccus denitrificans PD1222.</title>
        <authorList>
            <person name="Copeland A."/>
            <person name="Lucas S."/>
            <person name="Lapidus A."/>
            <person name="Barry K."/>
            <person name="Detter J.C."/>
            <person name="Glavina del Rio T."/>
            <person name="Hammon N."/>
            <person name="Israni S."/>
            <person name="Dalin E."/>
            <person name="Tice H."/>
            <person name="Pitluck S."/>
            <person name="Munk A.C."/>
            <person name="Brettin T."/>
            <person name="Bruce D."/>
            <person name="Han C."/>
            <person name="Tapia R."/>
            <person name="Gilna P."/>
            <person name="Schmutz J."/>
            <person name="Larimer F."/>
            <person name="Land M."/>
            <person name="Hauser L."/>
            <person name="Kyrpides N."/>
            <person name="Lykidis A."/>
            <person name="Spiro S."/>
            <person name="Richardson D.J."/>
            <person name="Moir J.W.B."/>
            <person name="Ferguson S.J."/>
            <person name="van Spanning R.J.M."/>
            <person name="Richardson P."/>
        </authorList>
    </citation>
    <scope>NUCLEOTIDE SEQUENCE [LARGE SCALE GENOMIC DNA]</scope>
    <source>
        <strain evidence="12">Pd 1222</strain>
    </source>
</reference>
<dbReference type="Gene3D" id="3.90.980.10">
    <property type="entry name" value="DNA primase, catalytic core, N-terminal domain"/>
    <property type="match status" value="1"/>
</dbReference>
<dbReference type="AlphaFoldDB" id="A1AZ66"/>
<evidence type="ECO:0000256" key="3">
    <source>
        <dbReference type="ARBA" id="ARBA00022679"/>
    </source>
</evidence>
<dbReference type="STRING" id="318586.Pden_0446"/>
<organism evidence="11 12">
    <name type="scientific">Paracoccus denitrificans (strain Pd 1222)</name>
    <dbReference type="NCBI Taxonomy" id="318586"/>
    <lineage>
        <taxon>Bacteria</taxon>
        <taxon>Pseudomonadati</taxon>
        <taxon>Pseudomonadota</taxon>
        <taxon>Alphaproteobacteria</taxon>
        <taxon>Rhodobacterales</taxon>
        <taxon>Paracoccaceae</taxon>
        <taxon>Paracoccus</taxon>
    </lineage>
</organism>
<dbReference type="InterPro" id="IPR050219">
    <property type="entry name" value="DnaG_primase"/>
</dbReference>
<evidence type="ECO:0000256" key="1">
    <source>
        <dbReference type="ARBA" id="ARBA00022478"/>
    </source>
</evidence>
<dbReference type="GO" id="GO:0008270">
    <property type="term" value="F:zinc ion binding"/>
    <property type="evidence" value="ECO:0007669"/>
    <property type="project" value="UniProtKB-KW"/>
</dbReference>
<dbReference type="GO" id="GO:0003899">
    <property type="term" value="F:DNA-directed RNA polymerase activity"/>
    <property type="evidence" value="ECO:0007669"/>
    <property type="project" value="InterPro"/>
</dbReference>
<protein>
    <submittedName>
        <fullName evidence="11">Zinc finger, CHC2-family protein</fullName>
    </submittedName>
</protein>
<dbReference type="GO" id="GO:0003677">
    <property type="term" value="F:DNA binding"/>
    <property type="evidence" value="ECO:0007669"/>
    <property type="project" value="InterPro"/>
</dbReference>
<dbReference type="PANTHER" id="PTHR30313:SF2">
    <property type="entry name" value="DNA PRIMASE"/>
    <property type="match status" value="1"/>
</dbReference>
<dbReference type="CDD" id="cd01029">
    <property type="entry name" value="TOPRIM_primases"/>
    <property type="match status" value="1"/>
</dbReference>
<dbReference type="Gene3D" id="3.90.580.10">
    <property type="entry name" value="Zinc finger, CHC2-type domain"/>
    <property type="match status" value="1"/>
</dbReference>
<dbReference type="InterPro" id="IPR036977">
    <property type="entry name" value="DNA_primase_Znf_CHC2"/>
</dbReference>
<evidence type="ECO:0000256" key="2">
    <source>
        <dbReference type="ARBA" id="ARBA00022515"/>
    </source>
</evidence>
<dbReference type="InterPro" id="IPR034154">
    <property type="entry name" value="TOPRIM_DnaG/twinkle"/>
</dbReference>
<dbReference type="SUPFAM" id="SSF57783">
    <property type="entry name" value="Zinc beta-ribbon"/>
    <property type="match status" value="1"/>
</dbReference>
<evidence type="ECO:0000256" key="5">
    <source>
        <dbReference type="ARBA" id="ARBA00022705"/>
    </source>
</evidence>
<dbReference type="InterPro" id="IPR002694">
    <property type="entry name" value="Znf_CHC2"/>
</dbReference>
<dbReference type="OrthoDB" id="7465087at2"/>
<keyword evidence="12" id="KW-1185">Reference proteome</keyword>
<dbReference type="Pfam" id="PF13362">
    <property type="entry name" value="Toprim_3"/>
    <property type="match status" value="1"/>
</dbReference>
<keyword evidence="6" id="KW-0479">Metal-binding</keyword>
<evidence type="ECO:0000256" key="9">
    <source>
        <dbReference type="ARBA" id="ARBA00023163"/>
    </source>
</evidence>
<dbReference type="HOGENOM" id="CLU_069090_0_0_5"/>
<evidence type="ECO:0000313" key="12">
    <source>
        <dbReference type="Proteomes" id="UP000000361"/>
    </source>
</evidence>
<dbReference type="eggNOG" id="COG0358">
    <property type="taxonomic scope" value="Bacteria"/>
</dbReference>
<keyword evidence="3" id="KW-0808">Transferase</keyword>
<keyword evidence="5" id="KW-0235">DNA replication</keyword>
<dbReference type="EMBL" id="CP000489">
    <property type="protein sequence ID" value="ABL68560.1"/>
    <property type="molecule type" value="Genomic_DNA"/>
</dbReference>
<evidence type="ECO:0000313" key="11">
    <source>
        <dbReference type="EMBL" id="ABL68560.1"/>
    </source>
</evidence>
<dbReference type="PROSITE" id="PS50880">
    <property type="entry name" value="TOPRIM"/>
    <property type="match status" value="1"/>
</dbReference>
<evidence type="ECO:0000256" key="4">
    <source>
        <dbReference type="ARBA" id="ARBA00022695"/>
    </source>
</evidence>
<dbReference type="GO" id="GO:1990077">
    <property type="term" value="C:primosome complex"/>
    <property type="evidence" value="ECO:0007669"/>
    <property type="project" value="UniProtKB-KW"/>
</dbReference>
<dbReference type="Gene3D" id="3.40.1360.10">
    <property type="match status" value="1"/>
</dbReference>
<dbReference type="RefSeq" id="WP_011746793.1">
    <property type="nucleotide sequence ID" value="NC_008686.1"/>
</dbReference>
<dbReference type="GO" id="GO:0006269">
    <property type="term" value="P:DNA replication, synthesis of primer"/>
    <property type="evidence" value="ECO:0007669"/>
    <property type="project" value="UniProtKB-KW"/>
</dbReference>
<dbReference type="SUPFAM" id="SSF56731">
    <property type="entry name" value="DNA primase core"/>
    <property type="match status" value="1"/>
</dbReference>
<feature type="domain" description="Toprim" evidence="10">
    <location>
        <begin position="250"/>
        <end position="330"/>
    </location>
</feature>
<keyword evidence="2" id="KW-0639">Primosome</keyword>
<proteinExistence type="predicted"/>
<evidence type="ECO:0000259" key="10">
    <source>
        <dbReference type="PROSITE" id="PS50880"/>
    </source>
</evidence>
<dbReference type="Pfam" id="PF01807">
    <property type="entry name" value="Zn_ribbon_DnaG"/>
    <property type="match status" value="1"/>
</dbReference>
<dbReference type="GO" id="GO:0000428">
    <property type="term" value="C:DNA-directed RNA polymerase complex"/>
    <property type="evidence" value="ECO:0007669"/>
    <property type="project" value="UniProtKB-KW"/>
</dbReference>
<evidence type="ECO:0000256" key="6">
    <source>
        <dbReference type="ARBA" id="ARBA00022723"/>
    </source>
</evidence>
<keyword evidence="1" id="KW-0240">DNA-directed RNA polymerase</keyword>
<dbReference type="PANTHER" id="PTHR30313">
    <property type="entry name" value="DNA PRIMASE"/>
    <property type="match status" value="1"/>
</dbReference>
<keyword evidence="4" id="KW-0548">Nucleotidyltransferase</keyword>
<keyword evidence="8" id="KW-0862">Zinc</keyword>
<keyword evidence="9" id="KW-0804">Transcription</keyword>
<dbReference type="EnsemblBacteria" id="ABL68560">
    <property type="protein sequence ID" value="ABL68560"/>
    <property type="gene ID" value="Pden_0446"/>
</dbReference>
<gene>
    <name evidence="11" type="ordered locus">Pden_0446</name>
</gene>
<name>A1AZ66_PARDP</name>
<dbReference type="InterPro" id="IPR006171">
    <property type="entry name" value="TOPRIM_dom"/>
</dbReference>
<dbReference type="InterPro" id="IPR037068">
    <property type="entry name" value="DNA_primase_core_N_sf"/>
</dbReference>